<dbReference type="PRINTS" id="PR00412">
    <property type="entry name" value="EPOXHYDRLASE"/>
</dbReference>
<comment type="catalytic activity">
    <reaction evidence="6">
        <text>an epoxide + H2O = an ethanediol</text>
        <dbReference type="Rhea" id="RHEA:19037"/>
        <dbReference type="ChEBI" id="CHEBI:15377"/>
        <dbReference type="ChEBI" id="CHEBI:32955"/>
        <dbReference type="ChEBI" id="CHEBI:140594"/>
        <dbReference type="EC" id="3.3.2.10"/>
    </reaction>
    <physiologicalReaction direction="left-to-right" evidence="6">
        <dbReference type="Rhea" id="RHEA:19038"/>
    </physiologicalReaction>
</comment>
<dbReference type="SUPFAM" id="SSF53474">
    <property type="entry name" value="alpha/beta-Hydrolases"/>
    <property type="match status" value="1"/>
</dbReference>
<gene>
    <name evidence="11" type="primary">LOC108989025</name>
</gene>
<dbReference type="OrthoDB" id="7130006at2759"/>
<reference evidence="11" key="1">
    <citation type="submission" date="2025-08" db="UniProtKB">
        <authorList>
            <consortium name="RefSeq"/>
        </authorList>
    </citation>
    <scope>IDENTIFICATION</scope>
    <source>
        <tissue evidence="11">Leaves</tissue>
    </source>
</reference>
<dbReference type="KEGG" id="jre:108989025"/>
<keyword evidence="10" id="KW-1185">Reference proteome</keyword>
<comment type="pathway">
    <text evidence="1">Secondary metabolite biosynthesis; terpenoid biosynthesis.</text>
</comment>
<evidence type="ECO:0000256" key="7">
    <source>
        <dbReference type="ARBA" id="ARBA00058358"/>
    </source>
</evidence>
<comment type="similarity">
    <text evidence="5">Belongs to the AB hydrolase superfamily. Epoxide hydrolase family.</text>
</comment>
<evidence type="ECO:0000313" key="10">
    <source>
        <dbReference type="Proteomes" id="UP000235220"/>
    </source>
</evidence>
<evidence type="ECO:0000313" key="11">
    <source>
        <dbReference type="RefSeq" id="XP_018818013.1"/>
    </source>
</evidence>
<comment type="function">
    <text evidence="7">Epoxide hydrolase involved in the biosynthesis of cucurbitacin and mogroside tetracyclic triterpene natural products (e.g. siamenoside I and mogrosides IV, V and VI). Cucurbitacins have cytotoxic properties and exhibit deterrent taste as a defense barrier against herbivores. Mogrosides are nonsugar highly oxygenated compounds used as high-intensity zero-calorie sweeteners; they also possess pharmacological properties such as regulating immunity, lowering blood sugar and lipid levels, protecting the liver, and acting as antioxidants and antitumor agents. Catalyzes the hydrolysis of aromatic epoxide-containing substrates, such as the conversion of 24,25-epoxycucurbitadienol to 24,25-dihydroxycucurbitadienol.</text>
</comment>
<dbReference type="Gene3D" id="3.40.50.1820">
    <property type="entry name" value="alpha/beta hydrolase"/>
    <property type="match status" value="1"/>
</dbReference>
<name>A0A2I4EF46_JUGRE</name>
<feature type="domain" description="AB hydrolase-1" evidence="9">
    <location>
        <begin position="25"/>
        <end position="299"/>
    </location>
</feature>
<dbReference type="AlphaFoldDB" id="A0A2I4EF46"/>
<dbReference type="Pfam" id="PF00561">
    <property type="entry name" value="Abhydrolase_1"/>
    <property type="match status" value="1"/>
</dbReference>
<organism evidence="10 11">
    <name type="scientific">Juglans regia</name>
    <name type="common">English walnut</name>
    <dbReference type="NCBI Taxonomy" id="51240"/>
    <lineage>
        <taxon>Eukaryota</taxon>
        <taxon>Viridiplantae</taxon>
        <taxon>Streptophyta</taxon>
        <taxon>Embryophyta</taxon>
        <taxon>Tracheophyta</taxon>
        <taxon>Spermatophyta</taxon>
        <taxon>Magnoliopsida</taxon>
        <taxon>eudicotyledons</taxon>
        <taxon>Gunneridae</taxon>
        <taxon>Pentapetalae</taxon>
        <taxon>rosids</taxon>
        <taxon>fabids</taxon>
        <taxon>Fagales</taxon>
        <taxon>Juglandaceae</taxon>
        <taxon>Juglans</taxon>
    </lineage>
</organism>
<evidence type="ECO:0000256" key="4">
    <source>
        <dbReference type="ARBA" id="ARBA00022801"/>
    </source>
</evidence>
<dbReference type="InterPro" id="IPR000639">
    <property type="entry name" value="Epox_hydrolase-like"/>
</dbReference>
<dbReference type="InterPro" id="IPR000073">
    <property type="entry name" value="AB_hydrolase_1"/>
</dbReference>
<accession>A0A2I4EF46</accession>
<comment type="subunit">
    <text evidence="2">Homodimer.</text>
</comment>
<evidence type="ECO:0000256" key="3">
    <source>
        <dbReference type="ARBA" id="ARBA00013006"/>
    </source>
</evidence>
<evidence type="ECO:0000256" key="1">
    <source>
        <dbReference type="ARBA" id="ARBA00004721"/>
    </source>
</evidence>
<protein>
    <recommendedName>
        <fullName evidence="3">soluble epoxide hydrolase</fullName>
        <ecNumber evidence="3">3.3.2.10</ecNumber>
    </recommendedName>
</protein>
<evidence type="ECO:0000256" key="8">
    <source>
        <dbReference type="ARBA" id="ARBA00093212"/>
    </source>
</evidence>
<dbReference type="GeneID" id="108989025"/>
<sequence length="315" mass="35465">MEKIEHTTVATNGINMHVASIGKGPVVLFLHGFPELWYSWRHQLLYLSSHGYRCIAPDLRGYGDTDAPPSPASYTAFHIVGDLVALLDQLGIEQVFLVGHDWGAMIAWYFGWFRPDRIKAMINLSVPLLPRHPAFDHVEGFRALFGDDFYMCRFQEHGEAEEDFACVDTAKLLNKFFSVGPNPVLVPKEVGFRGLPTPDALPSWLSEEDINYYATKFNQSGFTGGLNYYRALHLNWELTAPWAGLQIKVPVKFIVGDQDTVYHIPGVKDYVNGGAFKKDVPGLQDVVVVKGAFHFIHQEKADEVSAHIHEFISKF</sequence>
<dbReference type="EC" id="3.3.2.10" evidence="3"/>
<dbReference type="STRING" id="51240.A0A2I4EF46"/>
<dbReference type="GO" id="GO:0004301">
    <property type="term" value="F:epoxide hydrolase activity"/>
    <property type="evidence" value="ECO:0007669"/>
    <property type="project" value="UniProtKB-EC"/>
</dbReference>
<comment type="catalytic activity">
    <reaction evidence="8">
        <text>(24S)-24,25-epoxycucurbitadienol + H2O = (24R)-24,25-dihydroxycucurbitadienol</text>
        <dbReference type="Rhea" id="RHEA:81855"/>
        <dbReference type="ChEBI" id="CHEBI:15377"/>
        <dbReference type="ChEBI" id="CHEBI:229949"/>
        <dbReference type="ChEBI" id="CHEBI:229950"/>
    </reaction>
    <physiologicalReaction direction="left-to-right" evidence="8">
        <dbReference type="Rhea" id="RHEA:81856"/>
    </physiologicalReaction>
</comment>
<proteinExistence type="inferred from homology"/>
<evidence type="ECO:0000256" key="2">
    <source>
        <dbReference type="ARBA" id="ARBA00011738"/>
    </source>
</evidence>
<dbReference type="Proteomes" id="UP000235220">
    <property type="component" value="Chromosome 8"/>
</dbReference>
<keyword evidence="4" id="KW-0378">Hydrolase</keyword>
<dbReference type="PANTHER" id="PTHR43329">
    <property type="entry name" value="EPOXIDE HYDROLASE"/>
    <property type="match status" value="1"/>
</dbReference>
<evidence type="ECO:0000259" key="9">
    <source>
        <dbReference type="Pfam" id="PF00561"/>
    </source>
</evidence>
<dbReference type="RefSeq" id="XP_018818013.1">
    <property type="nucleotide sequence ID" value="XM_018962468.2"/>
</dbReference>
<dbReference type="Gramene" id="Jr08_11910_p1">
    <property type="protein sequence ID" value="cds.Jr08_11910_p1"/>
    <property type="gene ID" value="Jr08_11910"/>
</dbReference>
<dbReference type="InterPro" id="IPR029058">
    <property type="entry name" value="AB_hydrolase_fold"/>
</dbReference>
<dbReference type="FunFam" id="3.40.50.1820:FF:000161">
    <property type="entry name" value="Epoxide hydrolase"/>
    <property type="match status" value="1"/>
</dbReference>
<evidence type="ECO:0000256" key="5">
    <source>
        <dbReference type="ARBA" id="ARBA00038334"/>
    </source>
</evidence>
<dbReference type="GO" id="GO:0016787">
    <property type="term" value="F:hydrolase activity"/>
    <property type="evidence" value="ECO:0000318"/>
    <property type="project" value="GO_Central"/>
</dbReference>
<evidence type="ECO:0000256" key="6">
    <source>
        <dbReference type="ARBA" id="ARBA00051067"/>
    </source>
</evidence>